<keyword evidence="5" id="KW-0378">Hydrolase</keyword>
<evidence type="ECO:0000256" key="1">
    <source>
        <dbReference type="ARBA" id="ARBA00023284"/>
    </source>
</evidence>
<feature type="signal peptide" evidence="3">
    <location>
        <begin position="1"/>
        <end position="24"/>
    </location>
</feature>
<dbReference type="Proteomes" id="UP000487117">
    <property type="component" value="Unassembled WGS sequence"/>
</dbReference>
<gene>
    <name evidence="5" type="primary">dcp_1</name>
    <name evidence="5" type="ORF">GAK31_01165</name>
</gene>
<dbReference type="GO" id="GO:0004222">
    <property type="term" value="F:metalloendopeptidase activity"/>
    <property type="evidence" value="ECO:0007669"/>
    <property type="project" value="InterPro"/>
</dbReference>
<dbReference type="GO" id="GO:0004180">
    <property type="term" value="F:carboxypeptidase activity"/>
    <property type="evidence" value="ECO:0007669"/>
    <property type="project" value="UniProtKB-KW"/>
</dbReference>
<dbReference type="InterPro" id="IPR000866">
    <property type="entry name" value="AhpC/TSA"/>
</dbReference>
<dbReference type="Gene3D" id="3.40.30.10">
    <property type="entry name" value="Glutaredoxin"/>
    <property type="match status" value="1"/>
</dbReference>
<dbReference type="PROSITE" id="PS51352">
    <property type="entry name" value="THIOREDOXIN_2"/>
    <property type="match status" value="1"/>
</dbReference>
<dbReference type="FunFam" id="1.10.1370.40:FF:000001">
    <property type="entry name" value="Dipeptidyl carboxypeptidase II"/>
    <property type="match status" value="1"/>
</dbReference>
<dbReference type="GO" id="GO:0005829">
    <property type="term" value="C:cytosol"/>
    <property type="evidence" value="ECO:0007669"/>
    <property type="project" value="TreeGrafter"/>
</dbReference>
<sequence length="649" mass="69330">MIRMIRPTLAAAVLLLAAGASAGAASPQPGEMPPQALGKDRQGEPVDLAAQRGKIVIVTFWASWCGPCRKELPILAHLQSVIGHDALQVYAINWGEPRADFNRLVRHRDWPKLDYLHDAKGTLAEQYGITAVPHMFIIGSDGQVAHTHRGYSEKNLPGILEEIIALLPEEVQKRPPQNAAGGRTRRRSQQCFDRPAQLLGAGGGREAVRHLAVAVHQELAEVPLDAGAAQQAALFLRQPGPQRVRARAIDLDLLQQREADRVVQRTELLDLRRIARLLPAELVAGEADHLQAAFAVVLPQLLQAGVLRGEATAAGHVHQQQRLPLEAGQRLRLAVQVAEAEIVGSGDGGGPVREDLYGTHTARVRARPPCATAAPATCLLTQVVPPPAGLPSGTCLSFGVSTLTTRLALAVAMPLGLALPAYAATAATPAATAAQQANPFFADSPLPLHFPQFDKIKDSDFAPAFDAGMAQQLKEVDAIANNKAKPTFDNTIIALEKSGDILDRATTVFFSLVGADTNDARKKLQADYSAKFAAHSDAIALNGKLFARIKALYDTRTQLGLDAEGVRLVEKYHDNYVRAGAKLSEADKAKLKAMNAEMANLGTKFSQNVQSEVNASAITVDDVKQLDGLSQEQIAAAAEAAKARGLDGK</sequence>
<dbReference type="Gene3D" id="1.10.1370.40">
    <property type="match status" value="1"/>
</dbReference>
<feature type="region of interest" description="Disordered" evidence="2">
    <location>
        <begin position="24"/>
        <end position="43"/>
    </location>
</feature>
<evidence type="ECO:0000256" key="2">
    <source>
        <dbReference type="SAM" id="MobiDB-lite"/>
    </source>
</evidence>
<dbReference type="GO" id="GO:0006508">
    <property type="term" value="P:proteolysis"/>
    <property type="evidence" value="ECO:0007669"/>
    <property type="project" value="InterPro"/>
</dbReference>
<feature type="chain" id="PRO_5030544095" evidence="3">
    <location>
        <begin position="25"/>
        <end position="649"/>
    </location>
</feature>
<accession>A0A7V8FH01</accession>
<dbReference type="AlphaFoldDB" id="A0A7V8FH01"/>
<keyword evidence="5" id="KW-0121">Carboxypeptidase</keyword>
<dbReference type="PANTHER" id="PTHR43660:SF1">
    <property type="entry name" value="DIPEPTIDYL CARBOXYPEPTIDASE"/>
    <property type="match status" value="1"/>
</dbReference>
<name>A0A7V8FH01_STEMA</name>
<keyword evidence="5" id="KW-0645">Protease</keyword>
<keyword evidence="1" id="KW-0676">Redox-active center</keyword>
<protein>
    <submittedName>
        <fullName evidence="5">Dipeptidyl carboxypeptidase</fullName>
    </submittedName>
</protein>
<evidence type="ECO:0000259" key="4">
    <source>
        <dbReference type="PROSITE" id="PS51352"/>
    </source>
</evidence>
<dbReference type="EMBL" id="WNDS01000002">
    <property type="protein sequence ID" value="KAF1015690.1"/>
    <property type="molecule type" value="Genomic_DNA"/>
</dbReference>
<dbReference type="SUPFAM" id="SSF52833">
    <property type="entry name" value="Thioredoxin-like"/>
    <property type="match status" value="1"/>
</dbReference>
<dbReference type="InterPro" id="IPR017937">
    <property type="entry name" value="Thioredoxin_CS"/>
</dbReference>
<dbReference type="PROSITE" id="PS00194">
    <property type="entry name" value="THIOREDOXIN_1"/>
    <property type="match status" value="1"/>
</dbReference>
<dbReference type="GO" id="GO:0016209">
    <property type="term" value="F:antioxidant activity"/>
    <property type="evidence" value="ECO:0007669"/>
    <property type="project" value="InterPro"/>
</dbReference>
<keyword evidence="3" id="KW-0732">Signal</keyword>
<dbReference type="InterPro" id="IPR013766">
    <property type="entry name" value="Thioredoxin_domain"/>
</dbReference>
<dbReference type="Pfam" id="PF00578">
    <property type="entry name" value="AhpC-TSA"/>
    <property type="match status" value="1"/>
</dbReference>
<dbReference type="SUPFAM" id="SSF55486">
    <property type="entry name" value="Metalloproteases ('zincins'), catalytic domain"/>
    <property type="match status" value="1"/>
</dbReference>
<comment type="caution">
    <text evidence="5">The sequence shown here is derived from an EMBL/GenBank/DDBJ whole genome shotgun (WGS) entry which is preliminary data.</text>
</comment>
<dbReference type="InterPro" id="IPR036249">
    <property type="entry name" value="Thioredoxin-like_sf"/>
</dbReference>
<feature type="domain" description="Thioredoxin" evidence="4">
    <location>
        <begin position="26"/>
        <end position="168"/>
    </location>
</feature>
<evidence type="ECO:0000313" key="5">
    <source>
        <dbReference type="EMBL" id="KAF1015690.1"/>
    </source>
</evidence>
<dbReference type="CDD" id="cd02966">
    <property type="entry name" value="TlpA_like_family"/>
    <property type="match status" value="1"/>
</dbReference>
<evidence type="ECO:0000313" key="6">
    <source>
        <dbReference type="Proteomes" id="UP000487117"/>
    </source>
</evidence>
<dbReference type="InterPro" id="IPR045090">
    <property type="entry name" value="Pept_M3A_M3B"/>
</dbReference>
<dbReference type="PANTHER" id="PTHR43660">
    <property type="entry name" value="DIPEPTIDYL CARBOXYPEPTIDASE"/>
    <property type="match status" value="1"/>
</dbReference>
<proteinExistence type="predicted"/>
<dbReference type="AntiFam" id="ANF00238">
    <property type="entry name" value="Shadow ORF (opposite gpx1)"/>
</dbReference>
<organism evidence="5 6">
    <name type="scientific">Stenotrophomonas maltophilia</name>
    <name type="common">Pseudomonas maltophilia</name>
    <name type="synonym">Xanthomonas maltophilia</name>
    <dbReference type="NCBI Taxonomy" id="40324"/>
    <lineage>
        <taxon>Bacteria</taxon>
        <taxon>Pseudomonadati</taxon>
        <taxon>Pseudomonadota</taxon>
        <taxon>Gammaproteobacteria</taxon>
        <taxon>Lysobacterales</taxon>
        <taxon>Lysobacteraceae</taxon>
        <taxon>Stenotrophomonas</taxon>
        <taxon>Stenotrophomonas maltophilia group</taxon>
    </lineage>
</organism>
<reference evidence="6" key="1">
    <citation type="journal article" date="2020" name="MBio">
        <title>Horizontal gene transfer to a defensive symbiont with a reduced genome amongst a multipartite beetle microbiome.</title>
        <authorList>
            <person name="Waterworth S.C."/>
            <person name="Florez L.V."/>
            <person name="Rees E.R."/>
            <person name="Hertweck C."/>
            <person name="Kaltenpoth M."/>
            <person name="Kwan J.C."/>
        </authorList>
    </citation>
    <scope>NUCLEOTIDE SEQUENCE [LARGE SCALE GENOMIC DNA]</scope>
</reference>
<dbReference type="GO" id="GO:0015036">
    <property type="term" value="F:disulfide oxidoreductase activity"/>
    <property type="evidence" value="ECO:0007669"/>
    <property type="project" value="UniProtKB-ARBA"/>
</dbReference>
<evidence type="ECO:0000256" key="3">
    <source>
        <dbReference type="SAM" id="SignalP"/>
    </source>
</evidence>